<dbReference type="InterPro" id="IPR002172">
    <property type="entry name" value="LDrepeatLR_classA_rpt"/>
</dbReference>
<protein>
    <submittedName>
        <fullName evidence="10">Uncharacterized protein</fullName>
    </submittedName>
</protein>
<dbReference type="InterPro" id="IPR023415">
    <property type="entry name" value="LDLR_class-A_CS"/>
</dbReference>
<evidence type="ECO:0000313" key="11">
    <source>
        <dbReference type="Proteomes" id="UP000821866"/>
    </source>
</evidence>
<dbReference type="AlphaFoldDB" id="A0A9J6DS48"/>
<feature type="disulfide bond" evidence="8">
    <location>
        <begin position="284"/>
        <end position="299"/>
    </location>
</feature>
<reference evidence="10" key="2">
    <citation type="submission" date="2021-09" db="EMBL/GenBank/DDBJ databases">
        <authorList>
            <person name="Jia N."/>
            <person name="Wang J."/>
            <person name="Shi W."/>
            <person name="Du L."/>
            <person name="Sun Y."/>
            <person name="Zhan W."/>
            <person name="Jiang J."/>
            <person name="Wang Q."/>
            <person name="Zhang B."/>
            <person name="Ji P."/>
            <person name="Sakyi L.B."/>
            <person name="Cui X."/>
            <person name="Yuan T."/>
            <person name="Jiang B."/>
            <person name="Yang W."/>
            <person name="Lam T.T.-Y."/>
            <person name="Chang Q."/>
            <person name="Ding S."/>
            <person name="Wang X."/>
            <person name="Zhu J."/>
            <person name="Ruan X."/>
            <person name="Zhao L."/>
            <person name="Wei J."/>
            <person name="Que T."/>
            <person name="Du C."/>
            <person name="Cheng J."/>
            <person name="Dai P."/>
            <person name="Han X."/>
            <person name="Huang E."/>
            <person name="Gao Y."/>
            <person name="Liu J."/>
            <person name="Shao H."/>
            <person name="Ye R."/>
            <person name="Li L."/>
            <person name="Wei W."/>
            <person name="Wang X."/>
            <person name="Wang C."/>
            <person name="Huo Q."/>
            <person name="Li W."/>
            <person name="Guo W."/>
            <person name="Chen H."/>
            <person name="Chen S."/>
            <person name="Zhou L."/>
            <person name="Zhou L."/>
            <person name="Ni X."/>
            <person name="Tian J."/>
            <person name="Zhou Y."/>
            <person name="Sheng Y."/>
            <person name="Liu T."/>
            <person name="Pan Y."/>
            <person name="Xia L."/>
            <person name="Li J."/>
            <person name="Zhao F."/>
            <person name="Cao W."/>
        </authorList>
    </citation>
    <scope>NUCLEOTIDE SEQUENCE</scope>
    <source>
        <strain evidence="10">Rmic-2018</strain>
        <tissue evidence="10">Larvae</tissue>
    </source>
</reference>
<keyword evidence="4" id="KW-0677">Repeat</keyword>
<dbReference type="Pfam" id="PF00057">
    <property type="entry name" value="Ldl_recept_a"/>
    <property type="match status" value="2"/>
</dbReference>
<dbReference type="PROSITE" id="PS50068">
    <property type="entry name" value="LDLRA_2"/>
    <property type="match status" value="2"/>
</dbReference>
<dbReference type="GO" id="GO:0016192">
    <property type="term" value="P:vesicle-mediated transport"/>
    <property type="evidence" value="ECO:0007669"/>
    <property type="project" value="UniProtKB-ARBA"/>
</dbReference>
<dbReference type="CDD" id="cd00112">
    <property type="entry name" value="LDLa"/>
    <property type="match status" value="2"/>
</dbReference>
<dbReference type="Gene3D" id="4.10.400.10">
    <property type="entry name" value="Low-density Lipoprotein Receptor"/>
    <property type="match status" value="2"/>
</dbReference>
<gene>
    <name evidence="10" type="ORF">HPB51_002919</name>
</gene>
<dbReference type="EMBL" id="JABSTU010000007">
    <property type="protein sequence ID" value="KAH8025023.1"/>
    <property type="molecule type" value="Genomic_DNA"/>
</dbReference>
<proteinExistence type="predicted"/>
<evidence type="ECO:0000256" key="6">
    <source>
        <dbReference type="ARBA" id="ARBA00023136"/>
    </source>
</evidence>
<comment type="caution">
    <text evidence="10">The sequence shown here is derived from an EMBL/GenBank/DDBJ whole genome shotgun (WGS) entry which is preliminary data.</text>
</comment>
<dbReference type="SMART" id="SM00192">
    <property type="entry name" value="LDLa"/>
    <property type="match status" value="2"/>
</dbReference>
<evidence type="ECO:0000256" key="4">
    <source>
        <dbReference type="ARBA" id="ARBA00022737"/>
    </source>
</evidence>
<keyword evidence="5" id="KW-1133">Transmembrane helix</keyword>
<sequence length="410" mass="45178">MVIGLHGIRTRSESKFEVERAGSFSQVLKDHTTSTEDGYYLLYRSPGIEGNRTSLELREPGRYIASCQPSIEAISGSNADGFLAIDDVLIDTTGCEDTSKQPSREFQCGDGKTVPRDRVCDYVPDCDNRADESSCGDCDFSEGACGWNLDDARNRGTTVWQVVPIGLVSRSPPNGADQRRDGAHLDVDLYMNAAGYTMQVWTRTALGKPSLEGFWNRVSVDIGRHKGEVSFDFATNQYPQGKAVFAVDSIHYSGCTLPTKAGNCTDKFRFHCTNDVCIDSYERCNYVDDCGDNSDEENCEPSTSAETEDGQKRRVKLVDKLWRQASGAGIRRQKWDVFPEQSGAVFSPWPWRRTWRDLANERTLHPSPVEAARLSGALSGGGGAVMPASPRQTSVPLKKAIWVKASPQSA</sequence>
<dbReference type="PRINTS" id="PR00261">
    <property type="entry name" value="LDLRECEPTOR"/>
</dbReference>
<dbReference type="GO" id="GO:0005886">
    <property type="term" value="C:plasma membrane"/>
    <property type="evidence" value="ECO:0007669"/>
    <property type="project" value="TreeGrafter"/>
</dbReference>
<dbReference type="VEuPathDB" id="VectorBase:LOC119169731"/>
<keyword evidence="6" id="KW-0472">Membrane</keyword>
<feature type="disulfide bond" evidence="8">
    <location>
        <begin position="120"/>
        <end position="135"/>
    </location>
</feature>
<dbReference type="SUPFAM" id="SSF57424">
    <property type="entry name" value="LDL receptor-like module"/>
    <property type="match status" value="2"/>
</dbReference>
<dbReference type="GO" id="GO:0012505">
    <property type="term" value="C:endomembrane system"/>
    <property type="evidence" value="ECO:0007669"/>
    <property type="project" value="UniProtKB-SubCell"/>
</dbReference>
<evidence type="ECO:0000256" key="3">
    <source>
        <dbReference type="ARBA" id="ARBA00022692"/>
    </source>
</evidence>
<dbReference type="Proteomes" id="UP000821866">
    <property type="component" value="Unassembled WGS sequence"/>
</dbReference>
<keyword evidence="3" id="KW-0812">Transmembrane</keyword>
<accession>A0A9J6DS48</accession>
<dbReference type="InterPro" id="IPR050685">
    <property type="entry name" value="LDLR"/>
</dbReference>
<reference evidence="10" key="1">
    <citation type="journal article" date="2020" name="Cell">
        <title>Large-Scale Comparative Analyses of Tick Genomes Elucidate Their Genetic Diversity and Vector Capacities.</title>
        <authorList>
            <consortium name="Tick Genome and Microbiome Consortium (TIGMIC)"/>
            <person name="Jia N."/>
            <person name="Wang J."/>
            <person name="Shi W."/>
            <person name="Du L."/>
            <person name="Sun Y."/>
            <person name="Zhan W."/>
            <person name="Jiang J.F."/>
            <person name="Wang Q."/>
            <person name="Zhang B."/>
            <person name="Ji P."/>
            <person name="Bell-Sakyi L."/>
            <person name="Cui X.M."/>
            <person name="Yuan T.T."/>
            <person name="Jiang B.G."/>
            <person name="Yang W.F."/>
            <person name="Lam T.T."/>
            <person name="Chang Q.C."/>
            <person name="Ding S.J."/>
            <person name="Wang X.J."/>
            <person name="Zhu J.G."/>
            <person name="Ruan X.D."/>
            <person name="Zhao L."/>
            <person name="Wei J.T."/>
            <person name="Ye R.Z."/>
            <person name="Que T.C."/>
            <person name="Du C.H."/>
            <person name="Zhou Y.H."/>
            <person name="Cheng J.X."/>
            <person name="Dai P.F."/>
            <person name="Guo W.B."/>
            <person name="Han X.H."/>
            <person name="Huang E.J."/>
            <person name="Li L.F."/>
            <person name="Wei W."/>
            <person name="Gao Y.C."/>
            <person name="Liu J.Z."/>
            <person name="Shao H.Z."/>
            <person name="Wang X."/>
            <person name="Wang C.C."/>
            <person name="Yang T.C."/>
            <person name="Huo Q.B."/>
            <person name="Li W."/>
            <person name="Chen H.Y."/>
            <person name="Chen S.E."/>
            <person name="Zhou L.G."/>
            <person name="Ni X.B."/>
            <person name="Tian J.H."/>
            <person name="Sheng Y."/>
            <person name="Liu T."/>
            <person name="Pan Y.S."/>
            <person name="Xia L.Y."/>
            <person name="Li J."/>
            <person name="Zhao F."/>
            <person name="Cao W.C."/>
        </authorList>
    </citation>
    <scope>NUCLEOTIDE SEQUENCE</scope>
    <source>
        <strain evidence="10">Rmic-2018</strain>
    </source>
</reference>
<dbReference type="PROSITE" id="PS01209">
    <property type="entry name" value="LDLRA_1"/>
    <property type="match status" value="1"/>
</dbReference>
<keyword evidence="11" id="KW-1185">Reference proteome</keyword>
<evidence type="ECO:0000256" key="2">
    <source>
        <dbReference type="ARBA" id="ARBA00004308"/>
    </source>
</evidence>
<feature type="region of interest" description="Disordered" evidence="9">
    <location>
        <begin position="375"/>
        <end position="399"/>
    </location>
</feature>
<evidence type="ECO:0000256" key="8">
    <source>
        <dbReference type="PROSITE-ProRule" id="PRU00124"/>
    </source>
</evidence>
<evidence type="ECO:0000256" key="1">
    <source>
        <dbReference type="ARBA" id="ARBA00004167"/>
    </source>
</evidence>
<comment type="caution">
    <text evidence="8">Lacks conserved residue(s) required for the propagation of feature annotation.</text>
</comment>
<organism evidence="10 11">
    <name type="scientific">Rhipicephalus microplus</name>
    <name type="common">Cattle tick</name>
    <name type="synonym">Boophilus microplus</name>
    <dbReference type="NCBI Taxonomy" id="6941"/>
    <lineage>
        <taxon>Eukaryota</taxon>
        <taxon>Metazoa</taxon>
        <taxon>Ecdysozoa</taxon>
        <taxon>Arthropoda</taxon>
        <taxon>Chelicerata</taxon>
        <taxon>Arachnida</taxon>
        <taxon>Acari</taxon>
        <taxon>Parasitiformes</taxon>
        <taxon>Ixodida</taxon>
        <taxon>Ixodoidea</taxon>
        <taxon>Ixodidae</taxon>
        <taxon>Rhipicephalinae</taxon>
        <taxon>Rhipicephalus</taxon>
        <taxon>Boophilus</taxon>
    </lineage>
</organism>
<dbReference type="PANTHER" id="PTHR24270:SF61">
    <property type="entry name" value="EGF-LIKE DOMAIN-CONTAINING PROTEIN"/>
    <property type="match status" value="1"/>
</dbReference>
<evidence type="ECO:0000256" key="9">
    <source>
        <dbReference type="SAM" id="MobiDB-lite"/>
    </source>
</evidence>
<comment type="subcellular location">
    <subcellularLocation>
        <location evidence="2">Endomembrane system</location>
    </subcellularLocation>
    <subcellularLocation>
        <location evidence="1">Membrane</location>
        <topology evidence="1">Single-pass membrane protein</topology>
    </subcellularLocation>
</comment>
<evidence type="ECO:0000256" key="7">
    <source>
        <dbReference type="ARBA" id="ARBA00023157"/>
    </source>
</evidence>
<feature type="disulfide bond" evidence="8">
    <location>
        <begin position="108"/>
        <end position="126"/>
    </location>
</feature>
<evidence type="ECO:0000313" key="10">
    <source>
        <dbReference type="EMBL" id="KAH8025023.1"/>
    </source>
</evidence>
<name>A0A9J6DS48_RHIMP</name>
<keyword evidence="7 8" id="KW-1015">Disulfide bond</keyword>
<dbReference type="InterPro" id="IPR036055">
    <property type="entry name" value="LDL_receptor-like_sf"/>
</dbReference>
<feature type="disulfide bond" evidence="8">
    <location>
        <begin position="272"/>
        <end position="290"/>
    </location>
</feature>
<dbReference type="PANTHER" id="PTHR24270">
    <property type="entry name" value="LOW-DENSITY LIPOPROTEIN RECEPTOR-RELATED"/>
    <property type="match status" value="1"/>
</dbReference>
<evidence type="ECO:0000256" key="5">
    <source>
        <dbReference type="ARBA" id="ARBA00022989"/>
    </source>
</evidence>